<organism evidence="1 2">
    <name type="scientific">Reticulomyxa filosa</name>
    <dbReference type="NCBI Taxonomy" id="46433"/>
    <lineage>
        <taxon>Eukaryota</taxon>
        <taxon>Sar</taxon>
        <taxon>Rhizaria</taxon>
        <taxon>Retaria</taxon>
        <taxon>Foraminifera</taxon>
        <taxon>Monothalamids</taxon>
        <taxon>Reticulomyxidae</taxon>
        <taxon>Reticulomyxa</taxon>
    </lineage>
</organism>
<proteinExistence type="predicted"/>
<gene>
    <name evidence="1" type="ORF">RFI_15094</name>
</gene>
<comment type="caution">
    <text evidence="1">The sequence shown here is derived from an EMBL/GenBank/DDBJ whole genome shotgun (WGS) entry which is preliminary data.</text>
</comment>
<sequence length="138" mass="16482">MYNYQHLSFANELLIDQISNIRSFVTGEIIQTRDHAYNGDMDKDYKQEMLSEEYGHRHGRRHKLDFIKKAYFEDLNELCKIIRDGIGYPKILHGLYCRPTDGFDSTFFAKYQEFANQMFLCVEKMENLEQIDMLKSLF</sequence>
<accession>X6N862</accession>
<evidence type="ECO:0000313" key="1">
    <source>
        <dbReference type="EMBL" id="ETO22108.1"/>
    </source>
</evidence>
<dbReference type="Proteomes" id="UP000023152">
    <property type="component" value="Unassembled WGS sequence"/>
</dbReference>
<evidence type="ECO:0000313" key="2">
    <source>
        <dbReference type="Proteomes" id="UP000023152"/>
    </source>
</evidence>
<reference evidence="1 2" key="1">
    <citation type="journal article" date="2013" name="Curr. Biol.">
        <title>The Genome of the Foraminiferan Reticulomyxa filosa.</title>
        <authorList>
            <person name="Glockner G."/>
            <person name="Hulsmann N."/>
            <person name="Schleicher M."/>
            <person name="Noegel A.A."/>
            <person name="Eichinger L."/>
            <person name="Gallinger C."/>
            <person name="Pawlowski J."/>
            <person name="Sierra R."/>
            <person name="Euteneuer U."/>
            <person name="Pillet L."/>
            <person name="Moustafa A."/>
            <person name="Platzer M."/>
            <person name="Groth M."/>
            <person name="Szafranski K."/>
            <person name="Schliwa M."/>
        </authorList>
    </citation>
    <scope>NUCLEOTIDE SEQUENCE [LARGE SCALE GENOMIC DNA]</scope>
</reference>
<protein>
    <submittedName>
        <fullName evidence="1">Uncharacterized protein</fullName>
    </submittedName>
</protein>
<dbReference type="EMBL" id="ASPP01011028">
    <property type="protein sequence ID" value="ETO22108.1"/>
    <property type="molecule type" value="Genomic_DNA"/>
</dbReference>
<dbReference type="AlphaFoldDB" id="X6N862"/>
<keyword evidence="2" id="KW-1185">Reference proteome</keyword>
<name>X6N862_RETFI</name>